<dbReference type="EMBL" id="JANPWB010000003">
    <property type="protein sequence ID" value="KAJ1203859.1"/>
    <property type="molecule type" value="Genomic_DNA"/>
</dbReference>
<evidence type="ECO:0000313" key="2">
    <source>
        <dbReference type="Proteomes" id="UP001066276"/>
    </source>
</evidence>
<dbReference type="AlphaFoldDB" id="A0AAV7VV07"/>
<name>A0AAV7VV07_PLEWA</name>
<comment type="caution">
    <text evidence="1">The sequence shown here is derived from an EMBL/GenBank/DDBJ whole genome shotgun (WGS) entry which is preliminary data.</text>
</comment>
<gene>
    <name evidence="1" type="ORF">NDU88_007640</name>
</gene>
<evidence type="ECO:0000313" key="1">
    <source>
        <dbReference type="EMBL" id="KAJ1203859.1"/>
    </source>
</evidence>
<sequence length="69" mass="7706">MEGFRMGTKRTTRRQKFCLSKLLVRISPRLYRNGMPLLTGASRGRPCMFMAATRPASLVKCMGLGGGHF</sequence>
<reference evidence="1" key="1">
    <citation type="journal article" date="2022" name="bioRxiv">
        <title>Sequencing and chromosome-scale assembly of the giantPleurodeles waltlgenome.</title>
        <authorList>
            <person name="Brown T."/>
            <person name="Elewa A."/>
            <person name="Iarovenko S."/>
            <person name="Subramanian E."/>
            <person name="Araus A.J."/>
            <person name="Petzold A."/>
            <person name="Susuki M."/>
            <person name="Suzuki K.-i.T."/>
            <person name="Hayashi T."/>
            <person name="Toyoda A."/>
            <person name="Oliveira C."/>
            <person name="Osipova E."/>
            <person name="Leigh N.D."/>
            <person name="Simon A."/>
            <person name="Yun M.H."/>
        </authorList>
    </citation>
    <scope>NUCLEOTIDE SEQUENCE</scope>
    <source>
        <strain evidence="1">20211129_DDA</strain>
        <tissue evidence="1">Liver</tissue>
    </source>
</reference>
<keyword evidence="2" id="KW-1185">Reference proteome</keyword>
<protein>
    <submittedName>
        <fullName evidence="1">Uncharacterized protein</fullName>
    </submittedName>
</protein>
<proteinExistence type="predicted"/>
<dbReference type="Proteomes" id="UP001066276">
    <property type="component" value="Chromosome 2_1"/>
</dbReference>
<accession>A0AAV7VV07</accession>
<organism evidence="1 2">
    <name type="scientific">Pleurodeles waltl</name>
    <name type="common">Iberian ribbed newt</name>
    <dbReference type="NCBI Taxonomy" id="8319"/>
    <lineage>
        <taxon>Eukaryota</taxon>
        <taxon>Metazoa</taxon>
        <taxon>Chordata</taxon>
        <taxon>Craniata</taxon>
        <taxon>Vertebrata</taxon>
        <taxon>Euteleostomi</taxon>
        <taxon>Amphibia</taxon>
        <taxon>Batrachia</taxon>
        <taxon>Caudata</taxon>
        <taxon>Salamandroidea</taxon>
        <taxon>Salamandridae</taxon>
        <taxon>Pleurodelinae</taxon>
        <taxon>Pleurodeles</taxon>
    </lineage>
</organism>